<feature type="region of interest" description="Disordered" evidence="1">
    <location>
        <begin position="52"/>
        <end position="141"/>
    </location>
</feature>
<feature type="region of interest" description="Disordered" evidence="1">
    <location>
        <begin position="339"/>
        <end position="472"/>
    </location>
</feature>
<protein>
    <recommendedName>
        <fullName evidence="4">Zn(2)-C6 fungal-type domain-containing protein</fullName>
    </recommendedName>
</protein>
<feature type="compositionally biased region" description="Polar residues" evidence="1">
    <location>
        <begin position="369"/>
        <end position="380"/>
    </location>
</feature>
<organism evidence="2 3">
    <name type="scientific">Lecanosticta acicola</name>
    <dbReference type="NCBI Taxonomy" id="111012"/>
    <lineage>
        <taxon>Eukaryota</taxon>
        <taxon>Fungi</taxon>
        <taxon>Dikarya</taxon>
        <taxon>Ascomycota</taxon>
        <taxon>Pezizomycotina</taxon>
        <taxon>Dothideomycetes</taxon>
        <taxon>Dothideomycetidae</taxon>
        <taxon>Mycosphaerellales</taxon>
        <taxon>Mycosphaerellaceae</taxon>
        <taxon>Lecanosticta</taxon>
    </lineage>
</organism>
<feature type="compositionally biased region" description="Polar residues" evidence="1">
    <location>
        <begin position="438"/>
        <end position="450"/>
    </location>
</feature>
<reference evidence="2" key="1">
    <citation type="submission" date="2023-11" db="EMBL/GenBank/DDBJ databases">
        <authorList>
            <person name="Alioto T."/>
            <person name="Alioto T."/>
            <person name="Gomez Garrido J."/>
        </authorList>
    </citation>
    <scope>NUCLEOTIDE SEQUENCE</scope>
</reference>
<dbReference type="EMBL" id="CAVMBE010000006">
    <property type="protein sequence ID" value="CAK3844017.1"/>
    <property type="molecule type" value="Genomic_DNA"/>
</dbReference>
<feature type="compositionally biased region" description="Polar residues" evidence="1">
    <location>
        <begin position="108"/>
        <end position="117"/>
    </location>
</feature>
<feature type="compositionally biased region" description="Polar residues" evidence="1">
    <location>
        <begin position="339"/>
        <end position="352"/>
    </location>
</feature>
<keyword evidence="3" id="KW-1185">Reference proteome</keyword>
<evidence type="ECO:0000313" key="3">
    <source>
        <dbReference type="Proteomes" id="UP001296104"/>
    </source>
</evidence>
<name>A0AAI8YT74_9PEZI</name>
<dbReference type="AlphaFoldDB" id="A0AAI8YT74"/>
<proteinExistence type="predicted"/>
<evidence type="ECO:0000256" key="1">
    <source>
        <dbReference type="SAM" id="MobiDB-lite"/>
    </source>
</evidence>
<feature type="compositionally biased region" description="Acidic residues" evidence="1">
    <location>
        <begin position="118"/>
        <end position="130"/>
    </location>
</feature>
<evidence type="ECO:0008006" key="4">
    <source>
        <dbReference type="Google" id="ProtNLM"/>
    </source>
</evidence>
<dbReference type="PANTHER" id="PTHR35392:SF1">
    <property type="entry name" value="ZN(II)2CYS6 TRANSCRIPTION FACTOR (EUROFUNG)"/>
    <property type="match status" value="1"/>
</dbReference>
<feature type="compositionally biased region" description="Polar residues" evidence="1">
    <location>
        <begin position="387"/>
        <end position="427"/>
    </location>
</feature>
<dbReference type="InterPro" id="IPR052973">
    <property type="entry name" value="Fungal_sec-metab_reg_TF"/>
</dbReference>
<accession>A0AAI8YT74</accession>
<dbReference type="Proteomes" id="UP001296104">
    <property type="component" value="Unassembled WGS sequence"/>
</dbReference>
<evidence type="ECO:0000313" key="2">
    <source>
        <dbReference type="EMBL" id="CAK3844017.1"/>
    </source>
</evidence>
<comment type="caution">
    <text evidence="2">The sequence shown here is derived from an EMBL/GenBank/DDBJ whole genome shotgun (WGS) entry which is preliminary data.</text>
</comment>
<feature type="compositionally biased region" description="Basic and acidic residues" evidence="1">
    <location>
        <begin position="52"/>
        <end position="67"/>
    </location>
</feature>
<gene>
    <name evidence="2" type="ORF">LECACI_7A001546</name>
</gene>
<sequence length="906" mass="102108">MATTATGTLFPIGHDFAPHLVSSSLDTTVSPSSDLESYEEFERRMTQIHHHVDQEDCEMHSCADSPDKSFTSEMLSPDKLDEHHPAKHRAVSLASQGSCSLSPAGASNILTPTSTNNDDLDTTGYDDPESEIVSISPRSSLESPADNFVYGDTFDAYPAAVNVNGRMNIPRPAPVTGAYSSASPATSRSLRETSVLRQTPATQWPGHFFSSLSDASMDNHYNPYNTLPGDLDFTGTSFSSDDLSTAHLLESSFPSQAMAAIPFRPHDNGSMPTPMQYGAPSMLPQATANFRQYMPAATSSVEQRPEQPFSPYHHPTSATLYQGRFETQNYPALGQQIGRLSQPQPTLPSNAATRPPQPALDTRVEPSRQMRTSPSTQTHRQPMPQFQHGQAISSASNYPQAVPSSGRSPTTSLRTHTDQVLQAAQASHHQRVIRGDASQPTIHRSQASQSDRVRKGGRSKNSHLNEQSRQKSHKMRTVGACWRCAMQRDPCDEGSPCNRCLMRSQRGQAYYFECDRSKLPDFARDFAPRKASMVNWHARQTIEDTVATEVQSWVPDNGIDLYLSCGYGPPLRWKVYEFKPRTADLLGQIQYSLAENGNGFVNQFKYSPPFGLMKLEMSDDAHIEAYLDQLMEPHILMSFGWKCYQEEEILDGNLFQIQVVEMMCSLYINTTDVSLRVLLRDILRMLIINYIMNHTLSISEDTLYTVLSSVRYSRRPSALQRFTSPRLAARQLKFFICILRNNIYEKILKWQQATLHSGISKKDTTWLQSFCVMLGFAMVLEEVQRTSQLQAHTDETRGTLSHDAAYRRSEEVCQRIDERFKLLVGLFQCKYRDRKWGSNGSFGPGTPELREPVQREFLGSLRALVEQRYDHLKLREGVEFREDQFHLYTTRLTARFLLPFLNLPAT</sequence>
<dbReference type="PANTHER" id="PTHR35392">
    <property type="entry name" value="ZN(II)2CYS6 TRANSCRIPTION FACTOR (EUROFUNG)-RELATED-RELATED"/>
    <property type="match status" value="1"/>
</dbReference>